<evidence type="ECO:0000256" key="3">
    <source>
        <dbReference type="ARBA" id="ARBA00022630"/>
    </source>
</evidence>
<dbReference type="Pfam" id="PF05199">
    <property type="entry name" value="GMC_oxred_C"/>
    <property type="match status" value="1"/>
</dbReference>
<dbReference type="InterPro" id="IPR000172">
    <property type="entry name" value="GMC_OxRdtase_N"/>
</dbReference>
<feature type="domain" description="Glucose-methanol-choline oxidoreductase N-terminal" evidence="10">
    <location>
        <begin position="281"/>
        <end position="295"/>
    </location>
</feature>
<dbReference type="InterPro" id="IPR007867">
    <property type="entry name" value="GMC_OxRtase_C"/>
</dbReference>
<feature type="binding site" evidence="7">
    <location>
        <position position="91"/>
    </location>
    <ligand>
        <name>FAD</name>
        <dbReference type="ChEBI" id="CHEBI:57692"/>
    </ligand>
</feature>
<evidence type="ECO:0000256" key="5">
    <source>
        <dbReference type="ARBA" id="ARBA00023002"/>
    </source>
</evidence>
<evidence type="ECO:0000256" key="4">
    <source>
        <dbReference type="ARBA" id="ARBA00022827"/>
    </source>
</evidence>
<dbReference type="EMBL" id="ML738592">
    <property type="protein sequence ID" value="KAE8166792.1"/>
    <property type="molecule type" value="Genomic_DNA"/>
</dbReference>
<keyword evidence="12" id="KW-1185">Reference proteome</keyword>
<feature type="binding site" evidence="7">
    <location>
        <position position="240"/>
    </location>
    <ligand>
        <name>FAD</name>
        <dbReference type="ChEBI" id="CHEBI:57692"/>
    </ligand>
</feature>
<evidence type="ECO:0000259" key="9">
    <source>
        <dbReference type="PROSITE" id="PS00623"/>
    </source>
</evidence>
<evidence type="ECO:0000259" key="10">
    <source>
        <dbReference type="PROSITE" id="PS00624"/>
    </source>
</evidence>
<reference evidence="11 12" key="1">
    <citation type="submission" date="2019-04" db="EMBL/GenBank/DDBJ databases">
        <title>Friends and foes A comparative genomics study of 23 Aspergillus species from section Flavi.</title>
        <authorList>
            <consortium name="DOE Joint Genome Institute"/>
            <person name="Kjaerbolling I."/>
            <person name="Vesth T."/>
            <person name="Frisvad J.C."/>
            <person name="Nybo J.L."/>
            <person name="Theobald S."/>
            <person name="Kildgaard S."/>
            <person name="Isbrandt T."/>
            <person name="Kuo A."/>
            <person name="Sato A."/>
            <person name="Lyhne E.K."/>
            <person name="Kogle M.E."/>
            <person name="Wiebenga A."/>
            <person name="Kun R.S."/>
            <person name="Lubbers R.J."/>
            <person name="Makela M.R."/>
            <person name="Barry K."/>
            <person name="Chovatia M."/>
            <person name="Clum A."/>
            <person name="Daum C."/>
            <person name="Haridas S."/>
            <person name="He G."/>
            <person name="LaButti K."/>
            <person name="Lipzen A."/>
            <person name="Mondo S."/>
            <person name="Riley R."/>
            <person name="Salamov A."/>
            <person name="Simmons B.A."/>
            <person name="Magnuson J.K."/>
            <person name="Henrissat B."/>
            <person name="Mortensen U.H."/>
            <person name="Larsen T.O."/>
            <person name="Devries R.P."/>
            <person name="Grigoriev I.V."/>
            <person name="Machida M."/>
            <person name="Baker S.E."/>
            <person name="Andersen M.R."/>
        </authorList>
    </citation>
    <scope>NUCLEOTIDE SEQUENCE [LARGE SCALE GENOMIC DNA]</scope>
    <source>
        <strain evidence="11 12">CBS 117626</strain>
    </source>
</reference>
<dbReference type="GO" id="GO:0016614">
    <property type="term" value="F:oxidoreductase activity, acting on CH-OH group of donors"/>
    <property type="evidence" value="ECO:0007669"/>
    <property type="project" value="InterPro"/>
</dbReference>
<dbReference type="Gene3D" id="3.30.560.10">
    <property type="entry name" value="Glucose Oxidase, domain 3"/>
    <property type="match status" value="1"/>
</dbReference>
<keyword evidence="5" id="KW-0560">Oxidoreductase</keyword>
<evidence type="ECO:0000256" key="1">
    <source>
        <dbReference type="ARBA" id="ARBA00001974"/>
    </source>
</evidence>
<comment type="similarity">
    <text evidence="2 8">Belongs to the GMC oxidoreductase family.</text>
</comment>
<feature type="binding site" evidence="7">
    <location>
        <position position="95"/>
    </location>
    <ligand>
        <name>FAD</name>
        <dbReference type="ChEBI" id="CHEBI:57692"/>
    </ligand>
</feature>
<evidence type="ECO:0000313" key="11">
    <source>
        <dbReference type="EMBL" id="KAE8166792.1"/>
    </source>
</evidence>
<dbReference type="AlphaFoldDB" id="A0A5N6V705"/>
<proteinExistence type="inferred from homology"/>
<accession>A0A5N6V705</accession>
<feature type="domain" description="Glucose-methanol-choline oxidoreductase N-terminal" evidence="9">
    <location>
        <begin position="89"/>
        <end position="112"/>
    </location>
</feature>
<dbReference type="PIRSF" id="PIRSF000137">
    <property type="entry name" value="Alcohol_oxidase"/>
    <property type="match status" value="1"/>
</dbReference>
<dbReference type="SUPFAM" id="SSF54373">
    <property type="entry name" value="FAD-linked reductases, C-terminal domain"/>
    <property type="match status" value="1"/>
</dbReference>
<keyword evidence="4 7" id="KW-0274">FAD</keyword>
<dbReference type="PANTHER" id="PTHR11552">
    <property type="entry name" value="GLUCOSE-METHANOL-CHOLINE GMC OXIDOREDUCTASE"/>
    <property type="match status" value="1"/>
</dbReference>
<sequence length="626" mass="69493">MGRVDEFAAHVFDYLIVGGGTAGLVLAARLSERPNIVVGVVEAGPAAFDEKAINIPGLYGSTIGSQYDWQFETVPQAGLSGRKLPWPRGKVLGGTSALNFMAWNRGNREDYDAWKELGNPGWGWDDLLPYFQRSETFHPPDVTHQKQYHSYYQEETHGTTGPLHTTHIQNYGPAHQFWHATLNAVGVDTSPDSLAGSNRGAWNMICTVDPISQTRSYSANAYYRPIAARPNLVLLTEAIVTKVLIEKDGNADQWVATGVDILCDNEHREVYAAREVIISAGSVQSPQLLELSGVGNAEILRSAGIPVKVENPNVGENLQEHMMTATIFEISSEIPTRDEILQDSALREAASREYEGSKSGPWTILPCSIAYCSLSQIIPQEELEGLRSRAESLAKQTGKKRDEILARQFREHANLGQLEYLFDVGNWNPYFPSEEGKKYGTMLMMLQYPWSRGSIHLPPKDPSLRATVHDKPIIDPRYYLGHGEVDLEVMKIGQRLTERICATQPLSEIIRSRIFPPMPNSNASDEVDEYNEFVRNYTITDWHPIGTCAMGGFGGERSGVVDSRLSVYGITNLRVVDASIMPLQVSAHIQATVYAIAEKAADMIIEDMDPVEMDGKLANLDPIRLY</sequence>
<dbReference type="PROSITE" id="PS00623">
    <property type="entry name" value="GMC_OXRED_1"/>
    <property type="match status" value="1"/>
</dbReference>
<evidence type="ECO:0000256" key="7">
    <source>
        <dbReference type="PIRSR" id="PIRSR000137-2"/>
    </source>
</evidence>
<dbReference type="Pfam" id="PF00732">
    <property type="entry name" value="GMC_oxred_N"/>
    <property type="match status" value="1"/>
</dbReference>
<name>A0A5N6V705_ASPTM</name>
<dbReference type="InterPro" id="IPR012132">
    <property type="entry name" value="GMC_OxRdtase"/>
</dbReference>
<evidence type="ECO:0000256" key="6">
    <source>
        <dbReference type="PIRSR" id="PIRSR000137-1"/>
    </source>
</evidence>
<gene>
    <name evidence="11" type="ORF">BDV40DRAFT_296223</name>
</gene>
<organism evidence="11 12">
    <name type="scientific">Aspergillus tamarii</name>
    <dbReference type="NCBI Taxonomy" id="41984"/>
    <lineage>
        <taxon>Eukaryota</taxon>
        <taxon>Fungi</taxon>
        <taxon>Dikarya</taxon>
        <taxon>Ascomycota</taxon>
        <taxon>Pezizomycotina</taxon>
        <taxon>Eurotiomycetes</taxon>
        <taxon>Eurotiomycetidae</taxon>
        <taxon>Eurotiales</taxon>
        <taxon>Aspergillaceae</taxon>
        <taxon>Aspergillus</taxon>
        <taxon>Aspergillus subgen. Circumdati</taxon>
    </lineage>
</organism>
<evidence type="ECO:0000256" key="2">
    <source>
        <dbReference type="ARBA" id="ARBA00010790"/>
    </source>
</evidence>
<evidence type="ECO:0000313" key="12">
    <source>
        <dbReference type="Proteomes" id="UP000326950"/>
    </source>
</evidence>
<dbReference type="SUPFAM" id="SSF51905">
    <property type="entry name" value="FAD/NAD(P)-binding domain"/>
    <property type="match status" value="1"/>
</dbReference>
<dbReference type="PANTHER" id="PTHR11552:SF201">
    <property type="entry name" value="GLUCOSE-METHANOL-CHOLINE OXIDOREDUCTASE N-TERMINAL DOMAIN-CONTAINING PROTEIN"/>
    <property type="match status" value="1"/>
</dbReference>
<protein>
    <recommendedName>
        <fullName evidence="9 10">Glucose-methanol-choline oxidoreductase N-terminal domain-containing protein</fullName>
    </recommendedName>
</protein>
<comment type="cofactor">
    <cofactor evidence="1 7">
        <name>FAD</name>
        <dbReference type="ChEBI" id="CHEBI:57692"/>
    </cofactor>
</comment>
<dbReference type="Proteomes" id="UP000326950">
    <property type="component" value="Unassembled WGS sequence"/>
</dbReference>
<dbReference type="PROSITE" id="PS00624">
    <property type="entry name" value="GMC_OXRED_2"/>
    <property type="match status" value="1"/>
</dbReference>
<dbReference type="Gene3D" id="3.50.50.60">
    <property type="entry name" value="FAD/NAD(P)-binding domain"/>
    <property type="match status" value="1"/>
</dbReference>
<evidence type="ECO:0000256" key="8">
    <source>
        <dbReference type="RuleBase" id="RU003968"/>
    </source>
</evidence>
<dbReference type="GO" id="GO:0050660">
    <property type="term" value="F:flavin adenine dinucleotide binding"/>
    <property type="evidence" value="ECO:0007669"/>
    <property type="project" value="InterPro"/>
</dbReference>
<feature type="active site" description="Proton acceptor" evidence="6">
    <location>
        <position position="588"/>
    </location>
</feature>
<dbReference type="InterPro" id="IPR036188">
    <property type="entry name" value="FAD/NAD-bd_sf"/>
</dbReference>
<keyword evidence="3 8" id="KW-0285">Flavoprotein</keyword>
<dbReference type="OrthoDB" id="269227at2759"/>
<feature type="active site" description="Proton donor" evidence="6">
    <location>
        <position position="543"/>
    </location>
</feature>
<feature type="binding site" evidence="7">
    <location>
        <begin position="542"/>
        <end position="543"/>
    </location>
    <ligand>
        <name>FAD</name>
        <dbReference type="ChEBI" id="CHEBI:57692"/>
    </ligand>
</feature>